<dbReference type="SMART" id="SM00912">
    <property type="entry name" value="Haemagg_act"/>
    <property type="match status" value="1"/>
</dbReference>
<evidence type="ECO:0000259" key="1">
    <source>
        <dbReference type="SMART" id="SM00912"/>
    </source>
</evidence>
<dbReference type="Proteomes" id="UP001065613">
    <property type="component" value="Chromosome"/>
</dbReference>
<dbReference type="NCBIfam" id="TIGR01901">
    <property type="entry name" value="adhes_NPXG"/>
    <property type="match status" value="1"/>
</dbReference>
<gene>
    <name evidence="2" type="ORF">KA717_13080</name>
</gene>
<name>A0A977L0X0_9CYAN</name>
<dbReference type="Gene3D" id="2.160.20.10">
    <property type="entry name" value="Single-stranded right-handed beta-helix, Pectin lyase-like"/>
    <property type="match status" value="2"/>
</dbReference>
<dbReference type="EMBL" id="CP073041">
    <property type="protein sequence ID" value="UXE63469.1"/>
    <property type="molecule type" value="Genomic_DNA"/>
</dbReference>
<dbReference type="InterPro" id="IPR008638">
    <property type="entry name" value="FhaB/CdiA-like_TPS"/>
</dbReference>
<dbReference type="KEGG" id="wna:KA717_13080"/>
<feature type="domain" description="Filamentous haemagglutinin FhaB/tRNA nuclease CdiA-like TPS" evidence="1">
    <location>
        <begin position="51"/>
        <end position="164"/>
    </location>
</feature>
<protein>
    <submittedName>
        <fullName evidence="2">Filamentous hemagglutinin N-terminal domain-containing protein</fullName>
    </submittedName>
</protein>
<reference evidence="2" key="1">
    <citation type="submission" date="2021-04" db="EMBL/GenBank/DDBJ databases">
        <title>Genome sequence of Woronichinia naegeliana from Washington state freshwater lake bloom.</title>
        <authorList>
            <person name="Dreher T.W."/>
        </authorList>
    </citation>
    <scope>NUCLEOTIDE SEQUENCE</scope>
    <source>
        <strain evidence="2">WA131</strain>
    </source>
</reference>
<organism evidence="2">
    <name type="scientific">Woronichinia naegeliana WA131</name>
    <dbReference type="NCBI Taxonomy" id="2824559"/>
    <lineage>
        <taxon>Bacteria</taxon>
        <taxon>Bacillati</taxon>
        <taxon>Cyanobacteriota</taxon>
        <taxon>Cyanophyceae</taxon>
        <taxon>Synechococcales</taxon>
        <taxon>Coelosphaeriaceae</taxon>
        <taxon>Woronichinia</taxon>
    </lineage>
</organism>
<dbReference type="InterPro" id="IPR011050">
    <property type="entry name" value="Pectin_lyase_fold/virulence"/>
</dbReference>
<dbReference type="AlphaFoldDB" id="A0A977L0X0"/>
<proteinExistence type="predicted"/>
<evidence type="ECO:0000313" key="2">
    <source>
        <dbReference type="EMBL" id="UXE63469.1"/>
    </source>
</evidence>
<dbReference type="InterPro" id="IPR012334">
    <property type="entry name" value="Pectin_lyas_fold"/>
</dbReference>
<dbReference type="SUPFAM" id="SSF51126">
    <property type="entry name" value="Pectin lyase-like"/>
    <property type="match status" value="2"/>
</dbReference>
<accession>A0A977L0X0</accession>
<dbReference type="Pfam" id="PF05860">
    <property type="entry name" value="TPS"/>
    <property type="match status" value="1"/>
</dbReference>
<sequence>MGMFNKYEFRKSRFIFFFAIQTLTSSFVLTSLNLFAQNGVVAQVVPDQTLGAESSLTNSNADINGIPSTLIEGGAKRGANLFHSFEKFSVEEGRGAYFNNPDGIQRILSRVTGNSISEILGTLGVLGNADLFLINPNGIILGSKASLDLNGSFLATTATSLIFEDGTEFSAKVSSTPSLLTVSIPVGLQFREPIGDIVQQPTSSLESQTGKTLALVGGNVNILGGYIFFPAGRIELGSVAGTGYVSLHPIQEGWALSYEGVQNFGDIQIIQGASFDVTNYDFSSQNLGDIQLQGRNITVKDGSQIIASQGTIKVGASETLAITGFQSYGPNLPIVRSGFGNFSLSDKNAGSITINTKKLIVQDGGVISTSSIGLNYYGTETIASGKGGNLIINASESVELTGKSGVPTGLSSETESFGAGGNITINTKKLTVQGGAEISTATTAISSFGQSIVTGTGGDINIIASDSINVSGGILSTETSGFGGNAGNIKIETGHLNLNDSASILASSSGQRKGGNILVDALQLNLQNGSQISASSRFSQGGNISLKTGQLNVAGRAKVSVSSPQGQAGNLNITANSLTLNRGSITAETGKSGAGSGANITLQLSDFVRLENGSLISATANGNANGGNITINSPIVFAFPSTISNSSDIIAKAEGCDL</sequence>